<evidence type="ECO:0000256" key="4">
    <source>
        <dbReference type="ARBA" id="ARBA00023306"/>
    </source>
</evidence>
<organism evidence="6 7">
    <name type="scientific">Herbaspirillum hiltneri N3</name>
    <dbReference type="NCBI Taxonomy" id="1262470"/>
    <lineage>
        <taxon>Bacteria</taxon>
        <taxon>Pseudomonadati</taxon>
        <taxon>Pseudomonadota</taxon>
        <taxon>Betaproteobacteria</taxon>
        <taxon>Burkholderiales</taxon>
        <taxon>Oxalobacteraceae</taxon>
        <taxon>Herbaspirillum</taxon>
    </lineage>
</organism>
<feature type="region of interest" description="Disordered" evidence="5">
    <location>
        <begin position="287"/>
        <end position="333"/>
    </location>
</feature>
<proteinExistence type="predicted"/>
<dbReference type="SUPFAM" id="SSF46785">
    <property type="entry name" value="Winged helix' DNA-binding domain"/>
    <property type="match status" value="2"/>
</dbReference>
<dbReference type="Proteomes" id="UP000063429">
    <property type="component" value="Chromosome"/>
</dbReference>
<dbReference type="EMBL" id="CP011409">
    <property type="protein sequence ID" value="AKZ62230.1"/>
    <property type="molecule type" value="Genomic_DNA"/>
</dbReference>
<dbReference type="PANTHER" id="PTHR34298">
    <property type="entry name" value="SEGREGATION AND CONDENSATION PROTEIN B"/>
    <property type="match status" value="1"/>
</dbReference>
<dbReference type="InterPro" id="IPR036390">
    <property type="entry name" value="WH_DNA-bd_sf"/>
</dbReference>
<name>A0ABN4HTD8_9BURK</name>
<gene>
    <name evidence="6" type="ORF">F506_05725</name>
</gene>
<evidence type="ECO:0000256" key="3">
    <source>
        <dbReference type="ARBA" id="ARBA00022829"/>
    </source>
</evidence>
<reference evidence="7" key="1">
    <citation type="journal article" date="2015" name="Genome Announc.">
        <title>Complete Genome Sequence of Herbaspirillum hiltneri N3 (DSM 17495), Isolated from Surface-Sterilized Wheat Roots.</title>
        <authorList>
            <person name="Guizelini D."/>
            <person name="Saizaki P.M."/>
            <person name="Coimbra N.A."/>
            <person name="Weiss V.A."/>
            <person name="Faoro H."/>
            <person name="Sfeir M.Z."/>
            <person name="Baura V.A."/>
            <person name="Monteiro R.A."/>
            <person name="Chubatsu L.S."/>
            <person name="Souza E.M."/>
            <person name="Cruz L.M."/>
            <person name="Pedrosa F.O."/>
            <person name="Raittz R.T."/>
            <person name="Marchaukoski J.N."/>
            <person name="Steffens M.B."/>
        </authorList>
    </citation>
    <scope>NUCLEOTIDE SEQUENCE [LARGE SCALE GENOMIC DNA]</scope>
    <source>
        <strain evidence="7">N3</strain>
    </source>
</reference>
<evidence type="ECO:0000256" key="2">
    <source>
        <dbReference type="ARBA" id="ARBA00022618"/>
    </source>
</evidence>
<evidence type="ECO:0000313" key="7">
    <source>
        <dbReference type="Proteomes" id="UP000063429"/>
    </source>
</evidence>
<dbReference type="Gene3D" id="1.10.10.10">
    <property type="entry name" value="Winged helix-like DNA-binding domain superfamily/Winged helix DNA-binding domain"/>
    <property type="match status" value="2"/>
</dbReference>
<evidence type="ECO:0000256" key="1">
    <source>
        <dbReference type="ARBA" id="ARBA00022490"/>
    </source>
</evidence>
<keyword evidence="3" id="KW-0159">Chromosome partition</keyword>
<dbReference type="Pfam" id="PF04079">
    <property type="entry name" value="SMC_ScpB"/>
    <property type="match status" value="1"/>
</dbReference>
<evidence type="ECO:0000313" key="6">
    <source>
        <dbReference type="EMBL" id="AKZ62230.1"/>
    </source>
</evidence>
<dbReference type="InterPro" id="IPR005234">
    <property type="entry name" value="ScpB_csome_segregation"/>
</dbReference>
<dbReference type="InterPro" id="IPR036388">
    <property type="entry name" value="WH-like_DNA-bd_sf"/>
</dbReference>
<dbReference type="RefSeq" id="WP_053195737.1">
    <property type="nucleotide sequence ID" value="NZ_CP011409.1"/>
</dbReference>
<evidence type="ECO:0000256" key="5">
    <source>
        <dbReference type="SAM" id="MobiDB-lite"/>
    </source>
</evidence>
<protein>
    <submittedName>
        <fullName evidence="6">Transcriptional regulator</fullName>
    </submittedName>
</protein>
<sequence>MNTIEAKKVLETALLCAHEPLSINELKKLYVSGDDTVSEITADIIRQMLEELREDWIDKGVEVVSLSTGWRFQSRAEMKVYLDRLNPEKPPKYTRATLETLAIIAYRQPVTRGDIEEIRGVTVSTQTVKLLEDRAWIEAIGHRDVPGRPALFATTRKFLDDLGLTSLDQLPPLKTVTKDGVVDPGALLELQALEAGMQADLLAQGEAEAAAAAAGESAEAVAIAEVADGIAAELTTEEAAEPIEFAEEADAAEVPEATGVAEEAVAETAVEEIPGEDIENDVDAIAPSVANHEEVQAESPASAEDIHTNDLASGHASDAAPGLNNRDSNNETI</sequence>
<keyword evidence="1" id="KW-0963">Cytoplasm</keyword>
<keyword evidence="7" id="KW-1185">Reference proteome</keyword>
<keyword evidence="4" id="KW-0131">Cell cycle</keyword>
<accession>A0ABN4HTD8</accession>
<keyword evidence="2" id="KW-0132">Cell division</keyword>
<dbReference type="NCBIfam" id="TIGR00281">
    <property type="entry name" value="SMC-Scp complex subunit ScpB"/>
    <property type="match status" value="1"/>
</dbReference>
<dbReference type="PANTHER" id="PTHR34298:SF2">
    <property type="entry name" value="SEGREGATION AND CONDENSATION PROTEIN B"/>
    <property type="match status" value="1"/>
</dbReference>